<protein>
    <recommendedName>
        <fullName evidence="1">IRS-type PTB domain-containing protein</fullName>
    </recommendedName>
</protein>
<proteinExistence type="predicted"/>
<dbReference type="InterPro" id="IPR002404">
    <property type="entry name" value="IRS_PTB"/>
</dbReference>
<organism evidence="2 3">
    <name type="scientific">Protopolystoma xenopodis</name>
    <dbReference type="NCBI Taxonomy" id="117903"/>
    <lineage>
        <taxon>Eukaryota</taxon>
        <taxon>Metazoa</taxon>
        <taxon>Spiralia</taxon>
        <taxon>Lophotrochozoa</taxon>
        <taxon>Platyhelminthes</taxon>
        <taxon>Monogenea</taxon>
        <taxon>Polyopisthocotylea</taxon>
        <taxon>Polystomatidea</taxon>
        <taxon>Polystomatidae</taxon>
        <taxon>Protopolystoma</taxon>
    </lineage>
</organism>
<dbReference type="Pfam" id="PF02174">
    <property type="entry name" value="IRS"/>
    <property type="match status" value="1"/>
</dbReference>
<dbReference type="EMBL" id="CAAALY010066700">
    <property type="protein sequence ID" value="VEL24250.1"/>
    <property type="molecule type" value="Genomic_DNA"/>
</dbReference>
<dbReference type="InterPro" id="IPR011993">
    <property type="entry name" value="PH-like_dom_sf"/>
</dbReference>
<name>A0A448WZR3_9PLAT</name>
<accession>A0A448WZR3</accession>
<dbReference type="SMART" id="SM01244">
    <property type="entry name" value="IRS"/>
    <property type="match status" value="1"/>
</dbReference>
<evidence type="ECO:0000259" key="1">
    <source>
        <dbReference type="Pfam" id="PF02174"/>
    </source>
</evidence>
<comment type="caution">
    <text evidence="2">The sequence shown here is derived from an EMBL/GenBank/DDBJ whole genome shotgun (WGS) entry which is preliminary data.</text>
</comment>
<dbReference type="OrthoDB" id="6279276at2759"/>
<sequence length="195" mass="21352">MHTLQHGSPHSHSLSSASPSLASLHLSMHNSNELSSSNPFVTATNVSSYSPHSTPTHYEPASTVVDSCLFSSSQSANFTPAQICSSSPQFVSLPISSSHSSSPSFSFVTSAISLGPCCQSSSRLPSELMHRLASQQLPLRLSWPLTSLRRFGFHGCLLRLEAGRRAPRGEGYYVFCVKQLREFRQLFEVCFSYHV</sequence>
<evidence type="ECO:0000313" key="3">
    <source>
        <dbReference type="Proteomes" id="UP000784294"/>
    </source>
</evidence>
<reference evidence="2" key="1">
    <citation type="submission" date="2018-11" db="EMBL/GenBank/DDBJ databases">
        <authorList>
            <consortium name="Pathogen Informatics"/>
        </authorList>
    </citation>
    <scope>NUCLEOTIDE SEQUENCE</scope>
</reference>
<dbReference type="Gene3D" id="2.30.29.30">
    <property type="entry name" value="Pleckstrin-homology domain (PH domain)/Phosphotyrosine-binding domain (PTB)"/>
    <property type="match status" value="1"/>
</dbReference>
<dbReference type="AlphaFoldDB" id="A0A448WZR3"/>
<feature type="domain" description="IRS-type PTB" evidence="1">
    <location>
        <begin position="136"/>
        <end position="183"/>
    </location>
</feature>
<evidence type="ECO:0000313" key="2">
    <source>
        <dbReference type="EMBL" id="VEL24250.1"/>
    </source>
</evidence>
<dbReference type="Proteomes" id="UP000784294">
    <property type="component" value="Unassembled WGS sequence"/>
</dbReference>
<keyword evidence="3" id="KW-1185">Reference proteome</keyword>
<gene>
    <name evidence="2" type="ORF">PXEA_LOCUS17690</name>
</gene>
<dbReference type="SUPFAM" id="SSF50729">
    <property type="entry name" value="PH domain-like"/>
    <property type="match status" value="1"/>
</dbReference>